<feature type="region of interest" description="Disordered" evidence="1">
    <location>
        <begin position="107"/>
        <end position="134"/>
    </location>
</feature>
<dbReference type="GeneID" id="117641063"/>
<evidence type="ECO:0000313" key="3">
    <source>
        <dbReference type="RefSeq" id="XP_034234058.1"/>
    </source>
</evidence>
<dbReference type="Proteomes" id="UP000515158">
    <property type="component" value="Unplaced"/>
</dbReference>
<keyword evidence="2" id="KW-1185">Reference proteome</keyword>
<dbReference type="InParanoid" id="A0A6P8Y3H6"/>
<feature type="compositionally biased region" description="Low complexity" evidence="1">
    <location>
        <begin position="110"/>
        <end position="128"/>
    </location>
</feature>
<reference evidence="3" key="1">
    <citation type="submission" date="2025-08" db="UniProtKB">
        <authorList>
            <consortium name="RefSeq"/>
        </authorList>
    </citation>
    <scope>IDENTIFICATION</scope>
    <source>
        <tissue evidence="3">Total insect</tissue>
    </source>
</reference>
<dbReference type="RefSeq" id="XP_034234058.1">
    <property type="nucleotide sequence ID" value="XM_034378167.1"/>
</dbReference>
<dbReference type="KEGG" id="tpal:117641063"/>
<name>A0A6P8Y3H6_THRPL</name>
<dbReference type="OrthoDB" id="8194193at2759"/>
<accession>A0A6P8Y3H6</accession>
<proteinExistence type="predicted"/>
<evidence type="ECO:0000256" key="1">
    <source>
        <dbReference type="SAM" id="MobiDB-lite"/>
    </source>
</evidence>
<feature type="region of interest" description="Disordered" evidence="1">
    <location>
        <begin position="19"/>
        <end position="45"/>
    </location>
</feature>
<organism evidence="3">
    <name type="scientific">Thrips palmi</name>
    <name type="common">Melon thrips</name>
    <dbReference type="NCBI Taxonomy" id="161013"/>
    <lineage>
        <taxon>Eukaryota</taxon>
        <taxon>Metazoa</taxon>
        <taxon>Ecdysozoa</taxon>
        <taxon>Arthropoda</taxon>
        <taxon>Hexapoda</taxon>
        <taxon>Insecta</taxon>
        <taxon>Pterygota</taxon>
        <taxon>Neoptera</taxon>
        <taxon>Paraneoptera</taxon>
        <taxon>Thysanoptera</taxon>
        <taxon>Terebrantia</taxon>
        <taxon>Thripoidea</taxon>
        <taxon>Thripidae</taxon>
        <taxon>Thrips</taxon>
    </lineage>
</organism>
<feature type="compositionally biased region" description="Low complexity" evidence="1">
    <location>
        <begin position="26"/>
        <end position="42"/>
    </location>
</feature>
<gene>
    <name evidence="3" type="primary">LOC117641063</name>
</gene>
<protein>
    <submittedName>
        <fullName evidence="3">Uncharacterized protein LOC117641063</fullName>
    </submittedName>
</protein>
<dbReference type="AlphaFoldDB" id="A0A6P8Y3H6"/>
<evidence type="ECO:0000313" key="2">
    <source>
        <dbReference type="Proteomes" id="UP000515158"/>
    </source>
</evidence>
<sequence>MRLSVCSGWQCVPPNVPDHEDYLANPSDPSDPVDPVDSADPSLVTPFNPSLRRTIADRRLCRTAPRTHIAAALGLAMLLACSLASRPTQARAPWQNPCGTSVALAPMASPARQPRPNRTNNAANAARTQDFDWTSPSMDGGKSWSLRNVRKLIRIAKDHLRHRKKHIHQVYASVKVLTNKYSFDWLPQEQIPWYRSEITCLDRDTQAALVLPVLRSALQNFSATFVELQKARRWTIDSQGNRSLIIGELANHVERMLCEVETAMQDRSLTLPVTGLPPDGLAGVEPSRLNPDPDETSALIQDWGVVSAYTNALHGWALILRELGHAPKIEYWCRILTSADFMSLSTEQCQNCDF</sequence>